<dbReference type="Pfam" id="PF12311">
    <property type="entry name" value="DUF3632"/>
    <property type="match status" value="1"/>
</dbReference>
<gene>
    <name evidence="1" type="ORF">N656DRAFT_764388</name>
</gene>
<dbReference type="Proteomes" id="UP001302812">
    <property type="component" value="Unassembled WGS sequence"/>
</dbReference>
<dbReference type="GeneID" id="89937452"/>
<proteinExistence type="predicted"/>
<protein>
    <submittedName>
        <fullName evidence="1">Uncharacterized protein</fullName>
    </submittedName>
</protein>
<comment type="caution">
    <text evidence="1">The sequence shown here is derived from an EMBL/GenBank/DDBJ whole genome shotgun (WGS) entry which is preliminary data.</text>
</comment>
<dbReference type="EMBL" id="MU853332">
    <property type="protein sequence ID" value="KAK4117094.1"/>
    <property type="molecule type" value="Genomic_DNA"/>
</dbReference>
<sequence>MTTSIANRVRISAIVQQANAESARQDGDGNMLWQSTWSMVASINSRLASTSAPSAPDPALLDHDMHDLWHTYWHGAINTAPNSSKLDRLALGIVQAREQGVCNLKLVHATEPGSESSLDESQHELVTLPRVPATTSDGARIWTDLPFLAQDMTTHWTSDCAAMSSAQRLSGAQFLAMLAAAGAAPDDALCGIALVVLREALETPRPLAAVADQPDPGRQMRDLGVADLLPAANAWLFTAGRKLVQLSDAERGDQFPDEVGRLGELIVAVDAASSGGGGGGRGLIGAGEVPPRHGGFSLQRWMWWLRRLEQIVSVATGDDGISQGEESGLSFESLVQGMMDNMLLIAKQTSGSIAEALRRSAGRISHQPVMQLLGPDRAGVPGTVGMGSWS</sequence>
<reference evidence="1" key="1">
    <citation type="journal article" date="2023" name="Mol. Phylogenet. Evol.">
        <title>Genome-scale phylogeny and comparative genomics of the fungal order Sordariales.</title>
        <authorList>
            <person name="Hensen N."/>
            <person name="Bonometti L."/>
            <person name="Westerberg I."/>
            <person name="Brannstrom I.O."/>
            <person name="Guillou S."/>
            <person name="Cros-Aarteil S."/>
            <person name="Calhoun S."/>
            <person name="Haridas S."/>
            <person name="Kuo A."/>
            <person name="Mondo S."/>
            <person name="Pangilinan J."/>
            <person name="Riley R."/>
            <person name="LaButti K."/>
            <person name="Andreopoulos B."/>
            <person name="Lipzen A."/>
            <person name="Chen C."/>
            <person name="Yan M."/>
            <person name="Daum C."/>
            <person name="Ng V."/>
            <person name="Clum A."/>
            <person name="Steindorff A."/>
            <person name="Ohm R.A."/>
            <person name="Martin F."/>
            <person name="Silar P."/>
            <person name="Natvig D.O."/>
            <person name="Lalanne C."/>
            <person name="Gautier V."/>
            <person name="Ament-Velasquez S.L."/>
            <person name="Kruys A."/>
            <person name="Hutchinson M.I."/>
            <person name="Powell A.J."/>
            <person name="Barry K."/>
            <person name="Miller A.N."/>
            <person name="Grigoriev I.V."/>
            <person name="Debuchy R."/>
            <person name="Gladieux P."/>
            <person name="Hiltunen Thoren M."/>
            <person name="Johannesson H."/>
        </authorList>
    </citation>
    <scope>NUCLEOTIDE SEQUENCE</scope>
    <source>
        <strain evidence="1">CBS 508.74</strain>
    </source>
</reference>
<evidence type="ECO:0000313" key="2">
    <source>
        <dbReference type="Proteomes" id="UP001302812"/>
    </source>
</evidence>
<reference evidence="1" key="2">
    <citation type="submission" date="2023-05" db="EMBL/GenBank/DDBJ databases">
        <authorList>
            <consortium name="Lawrence Berkeley National Laboratory"/>
            <person name="Steindorff A."/>
            <person name="Hensen N."/>
            <person name="Bonometti L."/>
            <person name="Westerberg I."/>
            <person name="Brannstrom I.O."/>
            <person name="Guillou S."/>
            <person name="Cros-Aarteil S."/>
            <person name="Calhoun S."/>
            <person name="Haridas S."/>
            <person name="Kuo A."/>
            <person name="Mondo S."/>
            <person name="Pangilinan J."/>
            <person name="Riley R."/>
            <person name="Labutti K."/>
            <person name="Andreopoulos B."/>
            <person name="Lipzen A."/>
            <person name="Chen C."/>
            <person name="Yanf M."/>
            <person name="Daum C."/>
            <person name="Ng V."/>
            <person name="Clum A."/>
            <person name="Ohm R."/>
            <person name="Martin F."/>
            <person name="Silar P."/>
            <person name="Natvig D."/>
            <person name="Lalanne C."/>
            <person name="Gautier V."/>
            <person name="Ament-Velasquez S.L."/>
            <person name="Kruys A."/>
            <person name="Hutchinson M.I."/>
            <person name="Powell A.J."/>
            <person name="Barry K."/>
            <person name="Miller A.N."/>
            <person name="Grigoriev I.V."/>
            <person name="Debuchy R."/>
            <person name="Gladieux P."/>
            <person name="Thoren M.H."/>
            <person name="Johannesson H."/>
        </authorList>
    </citation>
    <scope>NUCLEOTIDE SEQUENCE</scope>
    <source>
        <strain evidence="1">CBS 508.74</strain>
    </source>
</reference>
<dbReference type="InterPro" id="IPR022085">
    <property type="entry name" value="OpdG"/>
</dbReference>
<dbReference type="AlphaFoldDB" id="A0AAN6TMC5"/>
<name>A0AAN6TMC5_9PEZI</name>
<keyword evidence="2" id="KW-1185">Reference proteome</keyword>
<dbReference type="PANTHER" id="PTHR38797:SF7">
    <property type="entry name" value="TRANSCRIPTION FACTOR DOMAIN-CONTAINING PROTEIN"/>
    <property type="match status" value="1"/>
</dbReference>
<dbReference type="InterPro" id="IPR053204">
    <property type="entry name" value="Oxopyrrolidines_Biosynth-assoc"/>
</dbReference>
<accession>A0AAN6TMC5</accession>
<dbReference type="RefSeq" id="XP_064674664.1">
    <property type="nucleotide sequence ID" value="XM_064813327.1"/>
</dbReference>
<evidence type="ECO:0000313" key="1">
    <source>
        <dbReference type="EMBL" id="KAK4117094.1"/>
    </source>
</evidence>
<dbReference type="PANTHER" id="PTHR38797">
    <property type="entry name" value="NUCLEAR PORE COMPLEX PROTEIN NUP85-RELATED"/>
    <property type="match status" value="1"/>
</dbReference>
<organism evidence="1 2">
    <name type="scientific">Canariomyces notabilis</name>
    <dbReference type="NCBI Taxonomy" id="2074819"/>
    <lineage>
        <taxon>Eukaryota</taxon>
        <taxon>Fungi</taxon>
        <taxon>Dikarya</taxon>
        <taxon>Ascomycota</taxon>
        <taxon>Pezizomycotina</taxon>
        <taxon>Sordariomycetes</taxon>
        <taxon>Sordariomycetidae</taxon>
        <taxon>Sordariales</taxon>
        <taxon>Chaetomiaceae</taxon>
        <taxon>Canariomyces</taxon>
    </lineage>
</organism>